<dbReference type="KEGG" id="vde:111250075"/>
<dbReference type="PROSITE" id="PS51192">
    <property type="entry name" value="HELICASE_ATP_BIND_1"/>
    <property type="match status" value="1"/>
</dbReference>
<dbReference type="RefSeq" id="XP_022660453.1">
    <property type="nucleotide sequence ID" value="XM_022804718.1"/>
</dbReference>
<keyword evidence="4" id="KW-0547">Nucleotide-binding</keyword>
<evidence type="ECO:0000256" key="6">
    <source>
        <dbReference type="ARBA" id="ARBA00022806"/>
    </source>
</evidence>
<dbReference type="OMA" id="EDQFGMM"/>
<evidence type="ECO:0000256" key="1">
    <source>
        <dbReference type="ARBA" id="ARBA00004604"/>
    </source>
</evidence>
<dbReference type="FunCoup" id="A0A7M7MGL4">
    <property type="interactions" value="1891"/>
</dbReference>
<dbReference type="EC" id="3.6.4.13" evidence="3"/>
<dbReference type="GO" id="GO:0003723">
    <property type="term" value="F:RNA binding"/>
    <property type="evidence" value="ECO:0007669"/>
    <property type="project" value="UniProtKB-KW"/>
</dbReference>
<dbReference type="PANTHER" id="PTHR47959">
    <property type="entry name" value="ATP-DEPENDENT RNA HELICASE RHLE-RELATED"/>
    <property type="match status" value="1"/>
</dbReference>
<keyword evidence="7" id="KW-0067">ATP-binding</keyword>
<evidence type="ECO:0000256" key="5">
    <source>
        <dbReference type="ARBA" id="ARBA00022801"/>
    </source>
</evidence>
<evidence type="ECO:0000313" key="16">
    <source>
        <dbReference type="EnsemblMetazoa" id="XP_022660453"/>
    </source>
</evidence>
<dbReference type="Pfam" id="PF08147">
    <property type="entry name" value="DBP10CT"/>
    <property type="match status" value="1"/>
</dbReference>
<evidence type="ECO:0000256" key="4">
    <source>
        <dbReference type="ARBA" id="ARBA00022741"/>
    </source>
</evidence>
<evidence type="ECO:0000313" key="17">
    <source>
        <dbReference type="Proteomes" id="UP000594260"/>
    </source>
</evidence>
<evidence type="ECO:0000256" key="9">
    <source>
        <dbReference type="ARBA" id="ARBA00023242"/>
    </source>
</evidence>
<proteinExistence type="inferred from homology"/>
<dbReference type="InterPro" id="IPR012541">
    <property type="entry name" value="DBP10_C"/>
</dbReference>
<dbReference type="InterPro" id="IPR027417">
    <property type="entry name" value="P-loop_NTPase"/>
</dbReference>
<dbReference type="PROSITE" id="PS51194">
    <property type="entry name" value="HELICASE_CTER"/>
    <property type="match status" value="1"/>
</dbReference>
<feature type="compositionally biased region" description="Basic and acidic residues" evidence="12">
    <location>
        <begin position="13"/>
        <end position="34"/>
    </location>
</feature>
<comment type="subcellular location">
    <subcellularLocation>
        <location evidence="1">Nucleus</location>
        <location evidence="1">Nucleolus</location>
    </subcellularLocation>
</comment>
<dbReference type="GO" id="GO:0005829">
    <property type="term" value="C:cytosol"/>
    <property type="evidence" value="ECO:0007669"/>
    <property type="project" value="TreeGrafter"/>
</dbReference>
<evidence type="ECO:0000256" key="7">
    <source>
        <dbReference type="ARBA" id="ARBA00022840"/>
    </source>
</evidence>
<dbReference type="CDD" id="cd18787">
    <property type="entry name" value="SF2_C_DEAD"/>
    <property type="match status" value="1"/>
</dbReference>
<feature type="compositionally biased region" description="Basic residues" evidence="12">
    <location>
        <begin position="1"/>
        <end position="12"/>
    </location>
</feature>
<dbReference type="GO" id="GO:0016787">
    <property type="term" value="F:hydrolase activity"/>
    <property type="evidence" value="ECO:0007669"/>
    <property type="project" value="UniProtKB-KW"/>
</dbReference>
<keyword evidence="8" id="KW-0694">RNA-binding</keyword>
<dbReference type="GO" id="GO:0005524">
    <property type="term" value="F:ATP binding"/>
    <property type="evidence" value="ECO:0007669"/>
    <property type="project" value="UniProtKB-KW"/>
</dbReference>
<dbReference type="Pfam" id="PF00271">
    <property type="entry name" value="Helicase_C"/>
    <property type="match status" value="1"/>
</dbReference>
<dbReference type="PANTHER" id="PTHR47959:SF8">
    <property type="entry name" value="RNA HELICASE"/>
    <property type="match status" value="1"/>
</dbReference>
<dbReference type="Pfam" id="PF00270">
    <property type="entry name" value="DEAD"/>
    <property type="match status" value="1"/>
</dbReference>
<reference evidence="16" key="1">
    <citation type="submission" date="2021-01" db="UniProtKB">
        <authorList>
            <consortium name="EnsemblMetazoa"/>
        </authorList>
    </citation>
    <scope>IDENTIFICATION</scope>
</reference>
<evidence type="ECO:0000259" key="14">
    <source>
        <dbReference type="PROSITE" id="PS51194"/>
    </source>
</evidence>
<accession>A0A7M7MGL4</accession>
<feature type="domain" description="DEAD-box RNA helicase Q" evidence="15">
    <location>
        <begin position="60"/>
        <end position="88"/>
    </location>
</feature>
<dbReference type="InterPro" id="IPR050079">
    <property type="entry name" value="DEAD_box_RNA_helicase"/>
</dbReference>
<comment type="similarity">
    <text evidence="2">Belongs to the DEAD box helicase family. DDX54/DBP10 subfamily.</text>
</comment>
<keyword evidence="5" id="KW-0378">Hydrolase</keyword>
<dbReference type="InterPro" id="IPR001650">
    <property type="entry name" value="Helicase_C-like"/>
</dbReference>
<dbReference type="SUPFAM" id="SSF52540">
    <property type="entry name" value="P-loop containing nucleoside triphosphate hydrolases"/>
    <property type="match status" value="2"/>
</dbReference>
<organism evidence="16 17">
    <name type="scientific">Varroa destructor</name>
    <name type="common">Honeybee mite</name>
    <dbReference type="NCBI Taxonomy" id="109461"/>
    <lineage>
        <taxon>Eukaryota</taxon>
        <taxon>Metazoa</taxon>
        <taxon>Ecdysozoa</taxon>
        <taxon>Arthropoda</taxon>
        <taxon>Chelicerata</taxon>
        <taxon>Arachnida</taxon>
        <taxon>Acari</taxon>
        <taxon>Parasitiformes</taxon>
        <taxon>Mesostigmata</taxon>
        <taxon>Gamasina</taxon>
        <taxon>Dermanyssoidea</taxon>
        <taxon>Varroidae</taxon>
        <taxon>Varroa</taxon>
    </lineage>
</organism>
<dbReference type="CDD" id="cd17959">
    <property type="entry name" value="DEADc_DDX54"/>
    <property type="match status" value="1"/>
</dbReference>
<dbReference type="PROSITE" id="PS00039">
    <property type="entry name" value="DEAD_ATP_HELICASE"/>
    <property type="match status" value="1"/>
</dbReference>
<dbReference type="OrthoDB" id="10261375at2759"/>
<dbReference type="PROSITE" id="PS51195">
    <property type="entry name" value="Q_MOTIF"/>
    <property type="match status" value="1"/>
</dbReference>
<dbReference type="EnsemblMetazoa" id="XM_022804718">
    <property type="protein sequence ID" value="XP_022660453"/>
    <property type="gene ID" value="LOC111250075"/>
</dbReference>
<evidence type="ECO:0000259" key="15">
    <source>
        <dbReference type="PROSITE" id="PS51195"/>
    </source>
</evidence>
<dbReference type="SMART" id="SM00487">
    <property type="entry name" value="DEXDc"/>
    <property type="match status" value="1"/>
</dbReference>
<comment type="catalytic activity">
    <reaction evidence="10">
        <text>ATP + H2O = ADP + phosphate + H(+)</text>
        <dbReference type="Rhea" id="RHEA:13065"/>
        <dbReference type="ChEBI" id="CHEBI:15377"/>
        <dbReference type="ChEBI" id="CHEBI:15378"/>
        <dbReference type="ChEBI" id="CHEBI:30616"/>
        <dbReference type="ChEBI" id="CHEBI:43474"/>
        <dbReference type="ChEBI" id="CHEBI:456216"/>
        <dbReference type="EC" id="3.6.4.13"/>
    </reaction>
</comment>
<evidence type="ECO:0000256" key="3">
    <source>
        <dbReference type="ARBA" id="ARBA00012552"/>
    </source>
</evidence>
<dbReference type="InterPro" id="IPR014014">
    <property type="entry name" value="RNA_helicase_DEAD_Q_motif"/>
</dbReference>
<evidence type="ECO:0000259" key="13">
    <source>
        <dbReference type="PROSITE" id="PS51192"/>
    </source>
</evidence>
<keyword evidence="9" id="KW-0539">Nucleus</keyword>
<feature type="domain" description="Helicase ATP-binding" evidence="13">
    <location>
        <begin position="91"/>
        <end position="263"/>
    </location>
</feature>
<evidence type="ECO:0000256" key="2">
    <source>
        <dbReference type="ARBA" id="ARBA00010379"/>
    </source>
</evidence>
<dbReference type="Proteomes" id="UP000594260">
    <property type="component" value="Unplaced"/>
</dbReference>
<keyword evidence="17" id="KW-1185">Reference proteome</keyword>
<dbReference type="InterPro" id="IPR014001">
    <property type="entry name" value="Helicase_ATP-bd"/>
</dbReference>
<dbReference type="FunFam" id="3.40.50.300:FF:000865">
    <property type="entry name" value="ATP-dependent RNA helicase DDX54"/>
    <property type="match status" value="1"/>
</dbReference>
<protein>
    <recommendedName>
        <fullName evidence="3">RNA helicase</fullName>
        <ecNumber evidence="3">3.6.4.13</ecNumber>
    </recommendedName>
</protein>
<feature type="region of interest" description="Disordered" evidence="12">
    <location>
        <begin position="1"/>
        <end position="41"/>
    </location>
</feature>
<name>A0A7M7MGL4_VARDE</name>
<dbReference type="InterPro" id="IPR033517">
    <property type="entry name" value="DDX54/DBP10_DEAD-box_helicase"/>
</dbReference>
<feature type="short sequence motif" description="Q motif" evidence="11">
    <location>
        <begin position="60"/>
        <end position="88"/>
    </location>
</feature>
<dbReference type="SMART" id="SM01123">
    <property type="entry name" value="DBP10CT"/>
    <property type="match status" value="1"/>
</dbReference>
<feature type="domain" description="Helicase C-terminal" evidence="14">
    <location>
        <begin position="290"/>
        <end position="438"/>
    </location>
</feature>
<dbReference type="GO" id="GO:0005730">
    <property type="term" value="C:nucleolus"/>
    <property type="evidence" value="ECO:0007669"/>
    <property type="project" value="UniProtKB-SubCell"/>
</dbReference>
<evidence type="ECO:0000256" key="11">
    <source>
        <dbReference type="PROSITE-ProRule" id="PRU00552"/>
    </source>
</evidence>
<keyword evidence="6" id="KW-0347">Helicase</keyword>
<dbReference type="SMART" id="SM00490">
    <property type="entry name" value="HELICc"/>
    <property type="match status" value="1"/>
</dbReference>
<evidence type="ECO:0000256" key="10">
    <source>
        <dbReference type="ARBA" id="ARBA00047984"/>
    </source>
</evidence>
<evidence type="ECO:0000256" key="8">
    <source>
        <dbReference type="ARBA" id="ARBA00022884"/>
    </source>
</evidence>
<feature type="region of interest" description="Disordered" evidence="12">
    <location>
        <begin position="788"/>
        <end position="810"/>
    </location>
</feature>
<dbReference type="GO" id="GO:0003724">
    <property type="term" value="F:RNA helicase activity"/>
    <property type="evidence" value="ECO:0007669"/>
    <property type="project" value="UniProtKB-EC"/>
</dbReference>
<dbReference type="InterPro" id="IPR000629">
    <property type="entry name" value="RNA-helicase_DEAD-box_CS"/>
</dbReference>
<dbReference type="Gene3D" id="3.40.50.300">
    <property type="entry name" value="P-loop containing nucleotide triphosphate hydrolases"/>
    <property type="match status" value="2"/>
</dbReference>
<dbReference type="AlphaFoldDB" id="A0A7M7MGL4"/>
<evidence type="ECO:0000256" key="12">
    <source>
        <dbReference type="SAM" id="MobiDB-lite"/>
    </source>
</evidence>
<sequence>MEKKKYLKKTKGREKASDKEMEIDSEMLEHRSEVNENSEDEMEGFEAEKLLAAVSKNKSGGFQALGLSHNILKGIQKKGYKQPTPIQRKAIPVILQGQDVVAMARTGSGKTAAFLLPLFERLKAHSAVTGARALIIAPTRELAVQTHRFCKDLGKFTDLQSVVILGGDALEDQFAAMHENPDIIIGTPGRLLHLIMEMNLKLKTVEYVVFDEADRLFEMGFQEQMTETLNRLPDVRQTVLFSATLPRLLVDFARAGLKDPTLIRLNTDSKLPDTLKTVFWVMRDEDKYPAVIHLVRTLLENKQLTVVFVPTKHHVEYLKEIFEKAGIPCSCVYSSLDQQARKIAVASFKSKIVRIMLVTDVAARGIDIPLLDHVINFSFPAKPKLFVHRVGRVARAGRFGTAFSFVSPDEAAYLQDLHLFLDTPLKFSDDNMTEDESGVTGSVPELVFDEERSFLDSLHKTSVELMNMKRVCSNALQQYRKSRPTASAESNKRMKSLLKETLPLHPIFRKDLIDSARESMIEACKKFKPSATIFEIGNTGKTDAATIMKKKRQTHDTLIEKMNSDEKEKGSYKLKYAEPRPVSTLEAADEDVISKVFAEATKHRLLNVKKRVKPDSFRDEKFYIPHVPSNHHFERGLGLDKNFSREIQSEVLDLLGEDVDDIRKNKRQMKWDRKKKRFVLDDDGSDPKNRKIRTESGVLVPASYKKDLYKQWKQKNNIDYGATYNSDEEQEGDMFGKQKLFRRELGVNQRFQPKLRRVTIDEKTGKPVKSELKRPEVILKELKRKKKIKFQQKMAKKNREQGTRRKKFKR</sequence>
<dbReference type="InterPro" id="IPR011545">
    <property type="entry name" value="DEAD/DEAH_box_helicase_dom"/>
</dbReference>
<dbReference type="GeneID" id="111250075"/>
<dbReference type="InParanoid" id="A0A7M7MGL4"/>